<keyword evidence="4" id="KW-1185">Reference proteome</keyword>
<dbReference type="GO" id="GO:0006508">
    <property type="term" value="P:proteolysis"/>
    <property type="evidence" value="ECO:0007669"/>
    <property type="project" value="InterPro"/>
</dbReference>
<keyword evidence="3" id="KW-0378">Hydrolase</keyword>
<dbReference type="InterPro" id="IPR029058">
    <property type="entry name" value="AB_hydrolase_fold"/>
</dbReference>
<dbReference type="Gene3D" id="3.40.50.1820">
    <property type="entry name" value="alpha/beta hydrolase"/>
    <property type="match status" value="1"/>
</dbReference>
<dbReference type="EMBL" id="JAAARO010000004">
    <property type="protein sequence ID" value="KAF5749411.1"/>
    <property type="molecule type" value="Genomic_DNA"/>
</dbReference>
<dbReference type="InterPro" id="IPR001563">
    <property type="entry name" value="Peptidase_S10"/>
</dbReference>
<dbReference type="GO" id="GO:0016747">
    <property type="term" value="F:acyltransferase activity, transferring groups other than amino-acyl groups"/>
    <property type="evidence" value="ECO:0007669"/>
    <property type="project" value="TreeGrafter"/>
</dbReference>
<protein>
    <submittedName>
        <fullName evidence="3">Serine carboxypeptidase-like 18</fullName>
    </submittedName>
</protein>
<dbReference type="AlphaFoldDB" id="A0A7J7DSW8"/>
<name>A0A7J7DSW8_TRIWF</name>
<sequence>MLCFSLDSWLQEPSSPDYLVLMAIFLSHSKPGESEESQLFYYFVKSGRSPTLDPLVLVLTGGPGCSALSPFFYVNGPLMFDYAHFNGSLPPLELSPYSWSQNANIIYVDAPAGTGFSYSTTKDNYYVDDHKIVKVFYQFLRKWLVEHPQYLKNQLFIFGDSYNGLTLPILVQDILNGNEAGLKPHMNLKGYILGNPGTDSFIDDNSRLTFAHRLALIPTELYEQQHVLEQICQVEPPSEGRQSENPEPNLIFSNSRGSTSNWCRDNDRLLSTIWANDKSVQEALHVRENTITAWKRCNVSLAYTRNIMSTFAYHHNLTNQSIRVLIYSGDHDLTVPYIGTQNWIHSLNLTKNERWRAWFVDGQVGGYTERFSRGDYRLTFATVKDGGHAAPEYKRKECFQMVDRFLNYYPL</sequence>
<gene>
    <name evidence="3" type="ORF">HS088_TW04G01380</name>
</gene>
<organism evidence="3 4">
    <name type="scientific">Tripterygium wilfordii</name>
    <name type="common">Thunder God vine</name>
    <dbReference type="NCBI Taxonomy" id="458696"/>
    <lineage>
        <taxon>Eukaryota</taxon>
        <taxon>Viridiplantae</taxon>
        <taxon>Streptophyta</taxon>
        <taxon>Embryophyta</taxon>
        <taxon>Tracheophyta</taxon>
        <taxon>Spermatophyta</taxon>
        <taxon>Magnoliopsida</taxon>
        <taxon>eudicotyledons</taxon>
        <taxon>Gunneridae</taxon>
        <taxon>Pentapetalae</taxon>
        <taxon>rosids</taxon>
        <taxon>fabids</taxon>
        <taxon>Celastrales</taxon>
        <taxon>Celastraceae</taxon>
        <taxon>Tripterygium</taxon>
    </lineage>
</organism>
<proteinExistence type="inferred from homology"/>
<accession>A0A7J7DSW8</accession>
<dbReference type="PRINTS" id="PR00724">
    <property type="entry name" value="CRBOXYPTASEC"/>
</dbReference>
<feature type="region of interest" description="Disordered" evidence="2">
    <location>
        <begin position="236"/>
        <end position="258"/>
    </location>
</feature>
<keyword evidence="3" id="KW-0121">Carboxypeptidase</keyword>
<dbReference type="Pfam" id="PF00450">
    <property type="entry name" value="Peptidase_S10"/>
    <property type="match status" value="2"/>
</dbReference>
<keyword evidence="3" id="KW-0645">Protease</keyword>
<dbReference type="FunCoup" id="A0A7J7DSW8">
    <property type="interactions" value="2755"/>
</dbReference>
<evidence type="ECO:0000256" key="1">
    <source>
        <dbReference type="ARBA" id="ARBA00009431"/>
    </source>
</evidence>
<dbReference type="Proteomes" id="UP000593562">
    <property type="component" value="Unassembled WGS sequence"/>
</dbReference>
<reference evidence="3 4" key="1">
    <citation type="journal article" date="2020" name="Nat. Commun.">
        <title>Genome of Tripterygium wilfordii and identification of cytochrome P450 involved in triptolide biosynthesis.</title>
        <authorList>
            <person name="Tu L."/>
            <person name="Su P."/>
            <person name="Zhang Z."/>
            <person name="Gao L."/>
            <person name="Wang J."/>
            <person name="Hu T."/>
            <person name="Zhou J."/>
            <person name="Zhang Y."/>
            <person name="Zhao Y."/>
            <person name="Liu Y."/>
            <person name="Song Y."/>
            <person name="Tong Y."/>
            <person name="Lu Y."/>
            <person name="Yang J."/>
            <person name="Xu C."/>
            <person name="Jia M."/>
            <person name="Peters R.J."/>
            <person name="Huang L."/>
            <person name="Gao W."/>
        </authorList>
    </citation>
    <scope>NUCLEOTIDE SEQUENCE [LARGE SCALE GENOMIC DNA]</scope>
    <source>
        <strain evidence="4">cv. XIE 37</strain>
        <tissue evidence="3">Leaf</tissue>
    </source>
</reference>
<evidence type="ECO:0000313" key="3">
    <source>
        <dbReference type="EMBL" id="KAF5749411.1"/>
    </source>
</evidence>
<dbReference type="PANTHER" id="PTHR11802:SF487">
    <property type="entry name" value="SERINE CARBOXYPEPTIDASE-LIKE 13"/>
    <property type="match status" value="1"/>
</dbReference>
<dbReference type="PANTHER" id="PTHR11802">
    <property type="entry name" value="SERINE PROTEASE FAMILY S10 SERINE CARBOXYPEPTIDASE"/>
    <property type="match status" value="1"/>
</dbReference>
<comment type="similarity">
    <text evidence="1">Belongs to the peptidase S10 family.</text>
</comment>
<dbReference type="GO" id="GO:0019748">
    <property type="term" value="P:secondary metabolic process"/>
    <property type="evidence" value="ECO:0007669"/>
    <property type="project" value="TreeGrafter"/>
</dbReference>
<evidence type="ECO:0000313" key="4">
    <source>
        <dbReference type="Proteomes" id="UP000593562"/>
    </source>
</evidence>
<feature type="compositionally biased region" description="Polar residues" evidence="2">
    <location>
        <begin position="243"/>
        <end position="258"/>
    </location>
</feature>
<comment type="caution">
    <text evidence="3">The sequence shown here is derived from an EMBL/GenBank/DDBJ whole genome shotgun (WGS) entry which is preliminary data.</text>
</comment>
<dbReference type="GO" id="GO:0004185">
    <property type="term" value="F:serine-type carboxypeptidase activity"/>
    <property type="evidence" value="ECO:0007669"/>
    <property type="project" value="InterPro"/>
</dbReference>
<dbReference type="SUPFAM" id="SSF53474">
    <property type="entry name" value="alpha/beta-Hydrolases"/>
    <property type="match status" value="1"/>
</dbReference>
<dbReference type="InParanoid" id="A0A7J7DSW8"/>
<evidence type="ECO:0000256" key="2">
    <source>
        <dbReference type="SAM" id="MobiDB-lite"/>
    </source>
</evidence>